<evidence type="ECO:0000313" key="6">
    <source>
        <dbReference type="EMBL" id="PKZ64369.1"/>
    </source>
</evidence>
<feature type="domain" description="Tyr recombinase" evidence="5">
    <location>
        <begin position="161"/>
        <end position="368"/>
    </location>
</feature>
<protein>
    <submittedName>
        <fullName evidence="6">Site-specific integrase</fullName>
    </submittedName>
</protein>
<dbReference type="GO" id="GO:0006310">
    <property type="term" value="P:DNA recombination"/>
    <property type="evidence" value="ECO:0007669"/>
    <property type="project" value="UniProtKB-KW"/>
</dbReference>
<dbReference type="PROSITE" id="PS51898">
    <property type="entry name" value="TYR_RECOMBINASE"/>
    <property type="match status" value="1"/>
</dbReference>
<reference evidence="6 7" key="1">
    <citation type="submission" date="2017-12" db="EMBL/GenBank/DDBJ databases">
        <title>Phylogenetic diversity of female urinary microbiome.</title>
        <authorList>
            <person name="Thomas-White K."/>
            <person name="Wolfe A.J."/>
        </authorList>
    </citation>
    <scope>NUCLEOTIDE SEQUENCE [LARGE SCALE GENOMIC DNA]</scope>
    <source>
        <strain evidence="6 7">UMB0777</strain>
    </source>
</reference>
<dbReference type="InterPro" id="IPR050808">
    <property type="entry name" value="Phage_Integrase"/>
</dbReference>
<dbReference type="GO" id="GO:0015074">
    <property type="term" value="P:DNA integration"/>
    <property type="evidence" value="ECO:0007669"/>
    <property type="project" value="UniProtKB-KW"/>
</dbReference>
<dbReference type="GO" id="GO:0003677">
    <property type="term" value="F:DNA binding"/>
    <property type="evidence" value="ECO:0007669"/>
    <property type="project" value="UniProtKB-KW"/>
</dbReference>
<comment type="similarity">
    <text evidence="1">Belongs to the 'phage' integrase family.</text>
</comment>
<dbReference type="Gene3D" id="1.10.443.10">
    <property type="entry name" value="Intergrase catalytic core"/>
    <property type="match status" value="1"/>
</dbReference>
<evidence type="ECO:0000256" key="1">
    <source>
        <dbReference type="ARBA" id="ARBA00008857"/>
    </source>
</evidence>
<dbReference type="Gene3D" id="1.10.150.130">
    <property type="match status" value="1"/>
</dbReference>
<dbReference type="InterPro" id="IPR011010">
    <property type="entry name" value="DNA_brk_join_enz"/>
</dbReference>
<proteinExistence type="inferred from homology"/>
<dbReference type="EMBL" id="PKJC01000014">
    <property type="protein sequence ID" value="PKZ64369.1"/>
    <property type="molecule type" value="Genomic_DNA"/>
</dbReference>
<dbReference type="Pfam" id="PF00589">
    <property type="entry name" value="Phage_integrase"/>
    <property type="match status" value="1"/>
</dbReference>
<keyword evidence="4" id="KW-0233">DNA recombination</keyword>
<dbReference type="PANTHER" id="PTHR30629">
    <property type="entry name" value="PROPHAGE INTEGRASE"/>
    <property type="match status" value="1"/>
</dbReference>
<dbReference type="RefSeq" id="WP_101821140.1">
    <property type="nucleotide sequence ID" value="NZ_PKJC01000014.1"/>
</dbReference>
<dbReference type="InterPro" id="IPR013762">
    <property type="entry name" value="Integrase-like_cat_sf"/>
</dbReference>
<dbReference type="CDD" id="cd01189">
    <property type="entry name" value="INT_ICEBs1_C_like"/>
    <property type="match status" value="1"/>
</dbReference>
<dbReference type="InterPro" id="IPR002104">
    <property type="entry name" value="Integrase_catalytic"/>
</dbReference>
<comment type="caution">
    <text evidence="6">The sequence shown here is derived from an EMBL/GenBank/DDBJ whole genome shotgun (WGS) entry which is preliminary data.</text>
</comment>
<evidence type="ECO:0000313" key="7">
    <source>
        <dbReference type="Proteomes" id="UP000234662"/>
    </source>
</evidence>
<dbReference type="AlphaFoldDB" id="A0A2I1R5L3"/>
<evidence type="ECO:0000256" key="3">
    <source>
        <dbReference type="ARBA" id="ARBA00023125"/>
    </source>
</evidence>
<dbReference type="Proteomes" id="UP000234662">
    <property type="component" value="Unassembled WGS sequence"/>
</dbReference>
<dbReference type="SUPFAM" id="SSF56349">
    <property type="entry name" value="DNA breaking-rejoining enzymes"/>
    <property type="match status" value="1"/>
</dbReference>
<gene>
    <name evidence="6" type="ORF">CYJ73_17375</name>
</gene>
<name>A0A2I1R5L3_9ACTN</name>
<keyword evidence="2" id="KW-0229">DNA integration</keyword>
<dbReference type="InterPro" id="IPR010998">
    <property type="entry name" value="Integrase_recombinase_N"/>
</dbReference>
<sequence>MASVEQYQNKSGKRYMVRYRKPDGRPTMKRGFPTKGAANAWATKIENAKLDGLYISPSVGRTTVSKIAESWKVRQGHAKASWRTRQESLWRVHVEPAWGRRQVASIKPGEVKDWIAGIDRSASTIADIHSVLVGILDVAIDDRIILTNPARGAKLPKRRHVDHDYLDHRQVVQLANEVSRYPEIVYLLAHSGIRWGEMAALRPRDLLLDEGRISITRSASKVNSDSIIGATKTWERRTVAVPVEVAEMLEPIAKAAAGPNSLLWSRTDGTPLRPPTTTSWFIKAVHRLARPEVDEAGNLLRDENGQLIPTTDFPVLSVHELRHTAASLMIRSGAHVKTVQRQLGHKSATMTLDLYGHLFDDDLGDIADRMGAALRHAREPARVQNVLTDTDD</sequence>
<dbReference type="PANTHER" id="PTHR30629:SF2">
    <property type="entry name" value="PROPHAGE INTEGRASE INTS-RELATED"/>
    <property type="match status" value="1"/>
</dbReference>
<organism evidence="6 7">
    <name type="scientific">Gordonia terrae</name>
    <dbReference type="NCBI Taxonomy" id="2055"/>
    <lineage>
        <taxon>Bacteria</taxon>
        <taxon>Bacillati</taxon>
        <taxon>Actinomycetota</taxon>
        <taxon>Actinomycetes</taxon>
        <taxon>Mycobacteriales</taxon>
        <taxon>Gordoniaceae</taxon>
        <taxon>Gordonia</taxon>
    </lineage>
</organism>
<keyword evidence="3" id="KW-0238">DNA-binding</keyword>
<accession>A0A2I1R5L3</accession>
<evidence type="ECO:0000256" key="4">
    <source>
        <dbReference type="ARBA" id="ARBA00023172"/>
    </source>
</evidence>
<evidence type="ECO:0000259" key="5">
    <source>
        <dbReference type="PROSITE" id="PS51898"/>
    </source>
</evidence>
<evidence type="ECO:0000256" key="2">
    <source>
        <dbReference type="ARBA" id="ARBA00022908"/>
    </source>
</evidence>